<keyword evidence="4" id="KW-0804">Transcription</keyword>
<proteinExistence type="inferred from homology"/>
<dbReference type="GO" id="GO:0006357">
    <property type="term" value="P:regulation of transcription by RNA polymerase II"/>
    <property type="evidence" value="ECO:0007669"/>
    <property type="project" value="InterPro"/>
</dbReference>
<name>A0A9P8MBL4_9HYPO</name>
<comment type="caution">
    <text evidence="7">The sequence shown here is derived from an EMBL/GenBank/DDBJ whole genome shotgun (WGS) entry which is preliminary data.</text>
</comment>
<organism evidence="7 8">
    <name type="scientific">Metarhizium humberi</name>
    <dbReference type="NCBI Taxonomy" id="2596975"/>
    <lineage>
        <taxon>Eukaryota</taxon>
        <taxon>Fungi</taxon>
        <taxon>Dikarya</taxon>
        <taxon>Ascomycota</taxon>
        <taxon>Pezizomycotina</taxon>
        <taxon>Sordariomycetes</taxon>
        <taxon>Hypocreomycetidae</taxon>
        <taxon>Hypocreales</taxon>
        <taxon>Clavicipitaceae</taxon>
        <taxon>Metarhizium</taxon>
    </lineage>
</organism>
<comment type="similarity">
    <text evidence="2">Belongs to the Mediator complex subunit 22 family.</text>
</comment>
<dbReference type="AlphaFoldDB" id="A0A9P8MBL4"/>
<reference evidence="7 8" key="1">
    <citation type="submission" date="2020-07" db="EMBL/GenBank/DDBJ databases">
        <title>Metarhizium humberi genome.</title>
        <authorList>
            <person name="Lysoe E."/>
        </authorList>
    </citation>
    <scope>NUCLEOTIDE SEQUENCE [LARGE SCALE GENOMIC DNA]</scope>
    <source>
        <strain evidence="7 8">ESALQ1638</strain>
    </source>
</reference>
<keyword evidence="3" id="KW-0805">Transcription regulation</keyword>
<protein>
    <submittedName>
        <fullName evidence="7">Uncharacterized protein</fullName>
    </submittedName>
</protein>
<sequence length="334" mass="36630">MIVTGIRVREVGAATVFHDVDISPWHDFGWENGVRSNTGDYGGAAESMAAVTTIQLQCQTAVHLPMDPWDSRGGRQASQGDEYPKLGRRDKPGVFSVASPCCLCDVEQLVCATKMRQVDEVGFRPHPLPHHFSILALIATHQTRDTNTPQRQWRPKQHPTTAQHNGSLAALVVQPHGFVCPSASNQAPAPHIHRRPSIITNAAQDNHNRLVADILTRYRTLMMLATVQAEGERSNATPETMAVSGISMKMEFDGLNSSIKDLLSLSRKIKELWVFGPLGQGDPDRKAKDAQIEDDVALVSGLLNGLDGRRMRDLAHRCGGTWEVLAKEDATTAK</sequence>
<comment type="subcellular location">
    <subcellularLocation>
        <location evidence="1">Nucleus</location>
    </subcellularLocation>
</comment>
<evidence type="ECO:0000313" key="8">
    <source>
        <dbReference type="Proteomes" id="UP000764110"/>
    </source>
</evidence>
<accession>A0A9P8MBL4</accession>
<dbReference type="Pfam" id="PF06179">
    <property type="entry name" value="Med22"/>
    <property type="match status" value="1"/>
</dbReference>
<dbReference type="GO" id="GO:0016592">
    <property type="term" value="C:mediator complex"/>
    <property type="evidence" value="ECO:0007669"/>
    <property type="project" value="InterPro"/>
</dbReference>
<feature type="region of interest" description="Disordered" evidence="6">
    <location>
        <begin position="67"/>
        <end position="88"/>
    </location>
</feature>
<dbReference type="Proteomes" id="UP000764110">
    <property type="component" value="Unassembled WGS sequence"/>
</dbReference>
<dbReference type="InterPro" id="IPR009332">
    <property type="entry name" value="Med22"/>
</dbReference>
<keyword evidence="8" id="KW-1185">Reference proteome</keyword>
<dbReference type="EMBL" id="JACEFI010000005">
    <property type="protein sequence ID" value="KAH0598436.1"/>
    <property type="molecule type" value="Genomic_DNA"/>
</dbReference>
<evidence type="ECO:0000256" key="3">
    <source>
        <dbReference type="ARBA" id="ARBA00023015"/>
    </source>
</evidence>
<evidence type="ECO:0000256" key="1">
    <source>
        <dbReference type="ARBA" id="ARBA00004123"/>
    </source>
</evidence>
<evidence type="ECO:0000256" key="2">
    <source>
        <dbReference type="ARBA" id="ARBA00005942"/>
    </source>
</evidence>
<evidence type="ECO:0000256" key="4">
    <source>
        <dbReference type="ARBA" id="ARBA00023163"/>
    </source>
</evidence>
<dbReference type="GO" id="GO:0003712">
    <property type="term" value="F:transcription coregulator activity"/>
    <property type="evidence" value="ECO:0007669"/>
    <property type="project" value="InterPro"/>
</dbReference>
<evidence type="ECO:0000313" key="7">
    <source>
        <dbReference type="EMBL" id="KAH0598436.1"/>
    </source>
</evidence>
<evidence type="ECO:0000256" key="5">
    <source>
        <dbReference type="ARBA" id="ARBA00023242"/>
    </source>
</evidence>
<gene>
    <name evidence="7" type="ORF">MHUMG1_03734</name>
</gene>
<evidence type="ECO:0000256" key="6">
    <source>
        <dbReference type="SAM" id="MobiDB-lite"/>
    </source>
</evidence>
<keyword evidence="5" id="KW-0539">Nucleus</keyword>